<sequence>MVNPSKDSQHFQGASFDII</sequence>
<dbReference type="AlphaFoldDB" id="A0A0A9FIM4"/>
<name>A0A0A9FIM4_ARUDO</name>
<reference evidence="1" key="1">
    <citation type="submission" date="2014-09" db="EMBL/GenBank/DDBJ databases">
        <authorList>
            <person name="Magalhaes I.L.F."/>
            <person name="Oliveira U."/>
            <person name="Santos F.R."/>
            <person name="Vidigal T.H.D.A."/>
            <person name="Brescovit A.D."/>
            <person name="Santos A.J."/>
        </authorList>
    </citation>
    <scope>NUCLEOTIDE SEQUENCE</scope>
    <source>
        <tissue evidence="1">Shoot tissue taken approximately 20 cm above the soil surface</tissue>
    </source>
</reference>
<organism evidence="1">
    <name type="scientific">Arundo donax</name>
    <name type="common">Giant reed</name>
    <name type="synonym">Donax arundinaceus</name>
    <dbReference type="NCBI Taxonomy" id="35708"/>
    <lineage>
        <taxon>Eukaryota</taxon>
        <taxon>Viridiplantae</taxon>
        <taxon>Streptophyta</taxon>
        <taxon>Embryophyta</taxon>
        <taxon>Tracheophyta</taxon>
        <taxon>Spermatophyta</taxon>
        <taxon>Magnoliopsida</taxon>
        <taxon>Liliopsida</taxon>
        <taxon>Poales</taxon>
        <taxon>Poaceae</taxon>
        <taxon>PACMAD clade</taxon>
        <taxon>Arundinoideae</taxon>
        <taxon>Arundineae</taxon>
        <taxon>Arundo</taxon>
    </lineage>
</organism>
<evidence type="ECO:0000313" key="1">
    <source>
        <dbReference type="EMBL" id="JAE12177.1"/>
    </source>
</evidence>
<protein>
    <submittedName>
        <fullName evidence="1">Uncharacterized protein</fullName>
    </submittedName>
</protein>
<accession>A0A0A9FIM4</accession>
<proteinExistence type="predicted"/>
<dbReference type="EMBL" id="GBRH01185719">
    <property type="protein sequence ID" value="JAE12177.1"/>
    <property type="molecule type" value="Transcribed_RNA"/>
</dbReference>
<reference evidence="1" key="2">
    <citation type="journal article" date="2015" name="Data Brief">
        <title>Shoot transcriptome of the giant reed, Arundo donax.</title>
        <authorList>
            <person name="Barrero R.A."/>
            <person name="Guerrero F.D."/>
            <person name="Moolhuijzen P."/>
            <person name="Goolsby J.A."/>
            <person name="Tidwell J."/>
            <person name="Bellgard S.E."/>
            <person name="Bellgard M.I."/>
        </authorList>
    </citation>
    <scope>NUCLEOTIDE SEQUENCE</scope>
    <source>
        <tissue evidence="1">Shoot tissue taken approximately 20 cm above the soil surface</tissue>
    </source>
</reference>